<dbReference type="PANTHER" id="PTHR31001:SF56">
    <property type="entry name" value="ZN(2)-C6 FUNGAL-TYPE DOMAIN-CONTAINING PROTEIN"/>
    <property type="match status" value="1"/>
</dbReference>
<evidence type="ECO:0000259" key="5">
    <source>
        <dbReference type="SMART" id="SM00906"/>
    </source>
</evidence>
<reference evidence="6" key="2">
    <citation type="submission" date="2021-10" db="EMBL/GenBank/DDBJ databases">
        <title>Phylogenomics reveals ancestral predisposition of the termite-cultivated fungus Termitomyces towards a domesticated lifestyle.</title>
        <authorList>
            <person name="Auxier B."/>
            <person name="Grum-Grzhimaylo A."/>
            <person name="Cardenas M.E."/>
            <person name="Lodge J.D."/>
            <person name="Laessoe T."/>
            <person name="Pedersen O."/>
            <person name="Smith M.E."/>
            <person name="Kuyper T.W."/>
            <person name="Franco-Molano E.A."/>
            <person name="Baroni T.J."/>
            <person name="Aanen D.K."/>
        </authorList>
    </citation>
    <scope>NUCLEOTIDE SEQUENCE</scope>
    <source>
        <strain evidence="6">D49</strain>
    </source>
</reference>
<comment type="caution">
    <text evidence="6">The sequence shown here is derived from an EMBL/GenBank/DDBJ whole genome shotgun (WGS) entry which is preliminary data.</text>
</comment>
<proteinExistence type="predicted"/>
<accession>A0A9P7G381</accession>
<protein>
    <recommendedName>
        <fullName evidence="5">Xylanolytic transcriptional activator regulatory domain-containing protein</fullName>
    </recommendedName>
</protein>
<dbReference type="InterPro" id="IPR050613">
    <property type="entry name" value="Sec_Metabolite_Reg"/>
</dbReference>
<evidence type="ECO:0000256" key="3">
    <source>
        <dbReference type="SAM" id="Coils"/>
    </source>
</evidence>
<dbReference type="EMBL" id="JABCKI010005714">
    <property type="protein sequence ID" value="KAG5639732.1"/>
    <property type="molecule type" value="Genomic_DNA"/>
</dbReference>
<dbReference type="GO" id="GO:0006351">
    <property type="term" value="P:DNA-templated transcription"/>
    <property type="evidence" value="ECO:0007669"/>
    <property type="project" value="InterPro"/>
</dbReference>
<dbReference type="OrthoDB" id="424974at2759"/>
<comment type="subcellular location">
    <subcellularLocation>
        <location evidence="1">Nucleus</location>
    </subcellularLocation>
</comment>
<evidence type="ECO:0000256" key="2">
    <source>
        <dbReference type="ARBA" id="ARBA00023242"/>
    </source>
</evidence>
<dbReference type="Proteomes" id="UP000717328">
    <property type="component" value="Unassembled WGS sequence"/>
</dbReference>
<sequence>MRFVLAATDHLRKKMTTLEARMHALEDALAIAQAASSDQLHPLLTSFHDDDNDSDEAEESTSKAQKPSEEGASAALSESLGALHIDERGAARFFGPSGGAESLLLTAKGLEQTASSETRRPQLEELDDSYLPEEIKICYQAFPFPPSRVVPGTVLPTIEGFLPSIDRAIEVCETFMEHLTWMFQIVTRRQVIKELIPAIYKQVDASYGPHELALLLIVLGIGTLVDLSQPPYSLEAQHYYKLSRAALALQPVLAEQSMITIKVLHLMSIYNGMSGKESNLEQSYALLDLASQVAMRIGFHLDPSLWGITGKEAYDRRVYFWNLMGGVLWQSLVTGRPPSVLTSYIDCRIPTAEDEELFQRDEYPLGFGIWGFRVSSECIIPIIKATLAVKPPPYETILELDRKVIIGTVAIRGVHLNLRPPALEQLESACVMFQGAAEISSRAARALIMLQKAFKAREHYSQQRTLVVTQKQPDDELSIFGGQARLVSETLPTSSASVPSSKQSGQRELRSADLVDQLPALDGLFNHSDALQFPDYFADNAQATFADLSGGWDGMFHEVPQPAASLPGGSNALCLLSDSGDAMLDDRWSFFMHNYSILTDSAQQRV</sequence>
<feature type="compositionally biased region" description="Acidic residues" evidence="4">
    <location>
        <begin position="50"/>
        <end position="59"/>
    </location>
</feature>
<dbReference type="GO" id="GO:0005634">
    <property type="term" value="C:nucleus"/>
    <property type="evidence" value="ECO:0007669"/>
    <property type="project" value="UniProtKB-SubCell"/>
</dbReference>
<evidence type="ECO:0000313" key="6">
    <source>
        <dbReference type="EMBL" id="KAG5639732.1"/>
    </source>
</evidence>
<keyword evidence="7" id="KW-1185">Reference proteome</keyword>
<dbReference type="InterPro" id="IPR007219">
    <property type="entry name" value="XnlR_reg_dom"/>
</dbReference>
<organism evidence="6 7">
    <name type="scientific">Sphagnurus paluster</name>
    <dbReference type="NCBI Taxonomy" id="117069"/>
    <lineage>
        <taxon>Eukaryota</taxon>
        <taxon>Fungi</taxon>
        <taxon>Dikarya</taxon>
        <taxon>Basidiomycota</taxon>
        <taxon>Agaricomycotina</taxon>
        <taxon>Agaricomycetes</taxon>
        <taxon>Agaricomycetidae</taxon>
        <taxon>Agaricales</taxon>
        <taxon>Tricholomatineae</taxon>
        <taxon>Lyophyllaceae</taxon>
        <taxon>Sphagnurus</taxon>
    </lineage>
</organism>
<dbReference type="AlphaFoldDB" id="A0A9P7G381"/>
<evidence type="ECO:0000313" key="7">
    <source>
        <dbReference type="Proteomes" id="UP000717328"/>
    </source>
</evidence>
<feature type="domain" description="Xylanolytic transcriptional activator regulatory" evidence="5">
    <location>
        <begin position="283"/>
        <end position="356"/>
    </location>
</feature>
<keyword evidence="3" id="KW-0175">Coiled coil</keyword>
<dbReference type="Pfam" id="PF04082">
    <property type="entry name" value="Fungal_trans"/>
    <property type="match status" value="1"/>
</dbReference>
<dbReference type="GO" id="GO:0003677">
    <property type="term" value="F:DNA binding"/>
    <property type="evidence" value="ECO:0007669"/>
    <property type="project" value="InterPro"/>
</dbReference>
<evidence type="ECO:0000256" key="1">
    <source>
        <dbReference type="ARBA" id="ARBA00004123"/>
    </source>
</evidence>
<name>A0A9P7G381_9AGAR</name>
<reference evidence="6" key="1">
    <citation type="submission" date="2021-02" db="EMBL/GenBank/DDBJ databases">
        <authorList>
            <person name="Nieuwenhuis M."/>
            <person name="Van De Peppel L.J.J."/>
        </authorList>
    </citation>
    <scope>NUCLEOTIDE SEQUENCE</scope>
    <source>
        <strain evidence="6">D49</strain>
    </source>
</reference>
<evidence type="ECO:0000256" key="4">
    <source>
        <dbReference type="SAM" id="MobiDB-lite"/>
    </source>
</evidence>
<feature type="region of interest" description="Disordered" evidence="4">
    <location>
        <begin position="43"/>
        <end position="76"/>
    </location>
</feature>
<feature type="coiled-coil region" evidence="3">
    <location>
        <begin position="8"/>
        <end position="35"/>
    </location>
</feature>
<dbReference type="PANTHER" id="PTHR31001">
    <property type="entry name" value="UNCHARACTERIZED TRANSCRIPTIONAL REGULATORY PROTEIN"/>
    <property type="match status" value="1"/>
</dbReference>
<dbReference type="SMART" id="SM00906">
    <property type="entry name" value="Fungal_trans"/>
    <property type="match status" value="1"/>
</dbReference>
<gene>
    <name evidence="6" type="ORF">H0H81_000012</name>
</gene>
<feature type="compositionally biased region" description="Polar residues" evidence="4">
    <location>
        <begin position="490"/>
        <end position="504"/>
    </location>
</feature>
<dbReference type="GO" id="GO:0008270">
    <property type="term" value="F:zinc ion binding"/>
    <property type="evidence" value="ECO:0007669"/>
    <property type="project" value="InterPro"/>
</dbReference>
<feature type="region of interest" description="Disordered" evidence="4">
    <location>
        <begin position="490"/>
        <end position="509"/>
    </location>
</feature>
<keyword evidence="2" id="KW-0539">Nucleus</keyword>
<dbReference type="CDD" id="cd12148">
    <property type="entry name" value="fungal_TF_MHR"/>
    <property type="match status" value="1"/>
</dbReference>